<dbReference type="EMBL" id="JANHOG010002289">
    <property type="protein sequence ID" value="KAJ3524939.1"/>
    <property type="molecule type" value="Genomic_DNA"/>
</dbReference>
<evidence type="ECO:0000313" key="2">
    <source>
        <dbReference type="Proteomes" id="UP001148662"/>
    </source>
</evidence>
<name>A0ACC1RS68_9APHY</name>
<reference evidence="1" key="1">
    <citation type="submission" date="2022-07" db="EMBL/GenBank/DDBJ databases">
        <title>Genome Sequence of Phlebia brevispora.</title>
        <authorList>
            <person name="Buettner E."/>
        </authorList>
    </citation>
    <scope>NUCLEOTIDE SEQUENCE</scope>
    <source>
        <strain evidence="1">MPL23</strain>
    </source>
</reference>
<gene>
    <name evidence="1" type="ORF">NM688_g8477</name>
</gene>
<accession>A0ACC1RS68</accession>
<dbReference type="Proteomes" id="UP001148662">
    <property type="component" value="Unassembled WGS sequence"/>
</dbReference>
<protein>
    <submittedName>
        <fullName evidence="1">Uncharacterized protein</fullName>
    </submittedName>
</protein>
<comment type="caution">
    <text evidence="1">The sequence shown here is derived from an EMBL/GenBank/DDBJ whole genome shotgun (WGS) entry which is preliminary data.</text>
</comment>
<sequence>MALVCRRWAKLIQPIIFNLIILRNREDVDTVRKSLQSPTTAVSKHLQRPQLDLDVTTYPYIPWIHTACSPNTFAKQSIILDIEGPLPSGCSMKGLHDMLPRSGPWFCSRITALRLTNVHFKSLPYLMRAIGDMPDLMGARLEKATWDCPSDDELHPPLARRARFRVHPRYIMEGCTNDAAIVWFRLLLQFPGSDQLADADADRLYRIVSALSKHGEYKGLGCPEVGLEGIDVGVLFDFCDEDDYRLFCVHVTFTPAVEGHAVDIKTVAISSISFQRILSADALWKEIDDIAEHLSSLDTFHFHPWTGGIHSQEDILYVHSEIVAKKIPKLRDSSKVRYAIQLENGPLEKWVWTRADISSEDDRPKCKLIGPRAAGRFGWLKFL</sequence>
<proteinExistence type="predicted"/>
<keyword evidence="2" id="KW-1185">Reference proteome</keyword>
<organism evidence="1 2">
    <name type="scientific">Phlebia brevispora</name>
    <dbReference type="NCBI Taxonomy" id="194682"/>
    <lineage>
        <taxon>Eukaryota</taxon>
        <taxon>Fungi</taxon>
        <taxon>Dikarya</taxon>
        <taxon>Basidiomycota</taxon>
        <taxon>Agaricomycotina</taxon>
        <taxon>Agaricomycetes</taxon>
        <taxon>Polyporales</taxon>
        <taxon>Meruliaceae</taxon>
        <taxon>Phlebia</taxon>
    </lineage>
</organism>
<evidence type="ECO:0000313" key="1">
    <source>
        <dbReference type="EMBL" id="KAJ3524939.1"/>
    </source>
</evidence>